<dbReference type="RefSeq" id="WP_095611335.1">
    <property type="nucleotide sequence ID" value="NZ_NMPM01000052.1"/>
</dbReference>
<sequence>MTCWEVLGIDPTNDRTAIDQAYQSQKKFASGDDLERLDAAYREATGEGSRSEPGPSAAPDTAASQASERRPATPAGLDAREAQVKREVVLQLEAMLNDRVRMQDVGIWRAILTDPPADRDAVREALSNELYPRLYPLIEKRELAPPVLHFLSEWFGWEELEQAAGEERRGVPDPMAGPSGYRDVSPEEDSDESQRPTLPSFWPAIVGWIVGLIVLTSLFSQITGS</sequence>
<dbReference type="AlphaFoldDB" id="A0A2A2I1M2"/>
<organism evidence="3 4">
    <name type="scientific">Tamilnaduibacter salinus</name>
    <dbReference type="NCBI Taxonomy" id="1484056"/>
    <lineage>
        <taxon>Bacteria</taxon>
        <taxon>Pseudomonadati</taxon>
        <taxon>Pseudomonadota</taxon>
        <taxon>Gammaproteobacteria</taxon>
        <taxon>Pseudomonadales</taxon>
        <taxon>Marinobacteraceae</taxon>
        <taxon>Tamilnaduibacter</taxon>
    </lineage>
</organism>
<gene>
    <name evidence="3" type="ORF">CF392_10100</name>
</gene>
<protein>
    <submittedName>
        <fullName evidence="3">Molecular chaperone DnaJ</fullName>
    </submittedName>
</protein>
<keyword evidence="2" id="KW-0812">Transmembrane</keyword>
<evidence type="ECO:0000313" key="3">
    <source>
        <dbReference type="EMBL" id="PAV25629.1"/>
    </source>
</evidence>
<evidence type="ECO:0000256" key="2">
    <source>
        <dbReference type="SAM" id="Phobius"/>
    </source>
</evidence>
<evidence type="ECO:0000313" key="4">
    <source>
        <dbReference type="Proteomes" id="UP000218332"/>
    </source>
</evidence>
<comment type="caution">
    <text evidence="3">The sequence shown here is derived from an EMBL/GenBank/DDBJ whole genome shotgun (WGS) entry which is preliminary data.</text>
</comment>
<feature type="region of interest" description="Disordered" evidence="1">
    <location>
        <begin position="27"/>
        <end position="79"/>
    </location>
</feature>
<keyword evidence="4" id="KW-1185">Reference proteome</keyword>
<reference evidence="3 4" key="1">
    <citation type="submission" date="2017-07" db="EMBL/GenBank/DDBJ databases">
        <title>Tamlnaduibacter salinus (Mi-7) genome sequencing.</title>
        <authorList>
            <person name="Verma A."/>
            <person name="Krishnamurthi S."/>
        </authorList>
    </citation>
    <scope>NUCLEOTIDE SEQUENCE [LARGE SCALE GENOMIC DNA]</scope>
    <source>
        <strain evidence="3 4">Mi-7</strain>
    </source>
</reference>
<keyword evidence="2" id="KW-0472">Membrane</keyword>
<dbReference type="EMBL" id="NMPM01000052">
    <property type="protein sequence ID" value="PAV25629.1"/>
    <property type="molecule type" value="Genomic_DNA"/>
</dbReference>
<proteinExistence type="predicted"/>
<feature type="transmembrane region" description="Helical" evidence="2">
    <location>
        <begin position="201"/>
        <end position="219"/>
    </location>
</feature>
<feature type="region of interest" description="Disordered" evidence="1">
    <location>
        <begin position="165"/>
        <end position="196"/>
    </location>
</feature>
<keyword evidence="2" id="KW-1133">Transmembrane helix</keyword>
<evidence type="ECO:0000256" key="1">
    <source>
        <dbReference type="SAM" id="MobiDB-lite"/>
    </source>
</evidence>
<dbReference type="Proteomes" id="UP000218332">
    <property type="component" value="Unassembled WGS sequence"/>
</dbReference>
<accession>A0A2A2I1M2</accession>
<name>A0A2A2I1M2_9GAMM</name>
<feature type="compositionally biased region" description="Basic and acidic residues" evidence="1">
    <location>
        <begin position="29"/>
        <end position="45"/>
    </location>
</feature>